<dbReference type="SMART" id="SM00025">
    <property type="entry name" value="Pumilio"/>
    <property type="match status" value="8"/>
</dbReference>
<comment type="subcellular location">
    <subcellularLocation>
        <location evidence="1">Cytoplasm</location>
    </subcellularLocation>
</comment>
<feature type="region of interest" description="Disordered" evidence="9">
    <location>
        <begin position="1"/>
        <end position="142"/>
    </location>
</feature>
<dbReference type="Gene3D" id="1.25.10.10">
    <property type="entry name" value="Leucine-rich Repeat Variant"/>
    <property type="match status" value="1"/>
</dbReference>
<evidence type="ECO:0000256" key="8">
    <source>
        <dbReference type="PROSITE-ProRule" id="PRU00317"/>
    </source>
</evidence>
<name>A0A6A6HYT9_9PLEO</name>
<accession>A0A6A6HYT9</accession>
<dbReference type="GO" id="GO:0005737">
    <property type="term" value="C:cytoplasm"/>
    <property type="evidence" value="ECO:0007669"/>
    <property type="project" value="UniProtKB-SubCell"/>
</dbReference>
<feature type="repeat" description="Pumilio" evidence="8">
    <location>
        <begin position="683"/>
        <end position="718"/>
    </location>
</feature>
<dbReference type="InterPro" id="IPR001313">
    <property type="entry name" value="Pumilio_RNA-bd_rpt"/>
</dbReference>
<feature type="region of interest" description="Disordered" evidence="9">
    <location>
        <begin position="870"/>
        <end position="936"/>
    </location>
</feature>
<feature type="repeat" description="Pumilio" evidence="8">
    <location>
        <begin position="797"/>
        <end position="833"/>
    </location>
</feature>
<dbReference type="Pfam" id="PF00806">
    <property type="entry name" value="PUF"/>
    <property type="match status" value="8"/>
</dbReference>
<feature type="repeat" description="Pumilio" evidence="8">
    <location>
        <begin position="647"/>
        <end position="682"/>
    </location>
</feature>
<dbReference type="InterPro" id="IPR033712">
    <property type="entry name" value="Pumilio_RNA-bd"/>
</dbReference>
<dbReference type="OrthoDB" id="668540at2759"/>
<keyword evidence="2" id="KW-0963">Cytoplasm</keyword>
<organism evidence="11 12">
    <name type="scientific">Trematosphaeria pertusa</name>
    <dbReference type="NCBI Taxonomy" id="390896"/>
    <lineage>
        <taxon>Eukaryota</taxon>
        <taxon>Fungi</taxon>
        <taxon>Dikarya</taxon>
        <taxon>Ascomycota</taxon>
        <taxon>Pezizomycotina</taxon>
        <taxon>Dothideomycetes</taxon>
        <taxon>Pleosporomycetidae</taxon>
        <taxon>Pleosporales</taxon>
        <taxon>Massarineae</taxon>
        <taxon>Trematosphaeriaceae</taxon>
        <taxon>Trematosphaeria</taxon>
    </lineage>
</organism>
<comment type="function">
    <text evidence="5">RNA-binding nucleolar protein required for pre-rRNA processing. Involved in production of 18S rRNA and assembly of small ribosomal subunit.</text>
</comment>
<feature type="compositionally biased region" description="Polar residues" evidence="9">
    <location>
        <begin position="892"/>
        <end position="921"/>
    </location>
</feature>
<dbReference type="InterPro" id="IPR033133">
    <property type="entry name" value="PUM-HD"/>
</dbReference>
<dbReference type="GO" id="GO:0003730">
    <property type="term" value="F:mRNA 3'-UTR binding"/>
    <property type="evidence" value="ECO:0007669"/>
    <property type="project" value="TreeGrafter"/>
</dbReference>
<feature type="compositionally biased region" description="Low complexity" evidence="9">
    <location>
        <begin position="870"/>
        <end position="881"/>
    </location>
</feature>
<evidence type="ECO:0000256" key="1">
    <source>
        <dbReference type="ARBA" id="ARBA00004496"/>
    </source>
</evidence>
<feature type="region of interest" description="Disordered" evidence="9">
    <location>
        <begin position="195"/>
        <end position="252"/>
    </location>
</feature>
<sequence length="936" mass="102625">MAGMASNARSRDYTGGVSINGADNDRASHTTLGWGGSIWNRSSIGSGFGSTARDSSRPRENGTFMGAPSDLVEGKTGSGSLVASSESDGWIHNRSPWADSTTASMPHVRSSGVSPARKRSAAQPEPSQQYADTSSSNYFPVSRPAAVGQAPVAKPPKPLLDPTSMNFTSTRRIDALGANGFPTFGYGQVEVPQRSEASAASWHDAASVHSPNDDRRSVAASEYFGPSSAAPSRSGSLPPSRHGNEPVPLNQNADAYPRYTQAGQRQHSSFSVANGRAFQERSGSIQSDSLQMLGRLSLEHDPDPGMMSHRPSVSINGLAPAFSPAANDPHLPRDNFADAQALGRTDDAGYGISGTYTPDSYTNGHVSDPSIQFRAFNFDSRSAPNGSAVRQSPLYSHAHTPPVFDHLYPSRADQTLSNTNNFALVQSKLQGYQLQQERRNYIHPNQYHPQQFQHIIAANQLRNSYGYQFAVPNPGIPLNSLPPNLAMNAIPPIQGVLPMIDPPKAPRDHSNPPELGAMSTVLYSFKQASKTNRRVDLKDIYGYIVEFSGDQHGSRFIQQKLESANSDEKDKVFRELQENCLQLMQDVFGNYVIQKFFEHGDQTQKKFLANRMKGHIQQLSTGMYGCRVVQKALEHVLTDQQASIVQELEKDVLRCVKDQNGNHVIQKVIERVPIDYIQNIIQAFQGQVGALAVHSYGCRVIQRLLEKVPEPQRRFILAELHAEGPKLISDQYGNYVTQHVIEHGLPEDRAKIIALVKAQLLVFSKHKFASNVVEKCLLHGTDDQRRGIMLTIIEKNERGENSLLTLIKDGYGNYVIQKMMDTLCYRDFQDFVAVLKPELEKAKKIVSGKQILSVEKKMYRFQRVDSVSSTTTVATSLRSPTDSPPTPPLTSEAQSPQSISLPSANTSTVDEPVHSSPSTNKDIVAPPSVVSDENAS</sequence>
<dbReference type="GeneID" id="54572762"/>
<dbReference type="FunFam" id="1.25.10.10:FF:000004">
    <property type="entry name" value="Pumilio homolog 1 isoform 2"/>
    <property type="match status" value="1"/>
</dbReference>
<feature type="repeat" description="Pumilio" evidence="8">
    <location>
        <begin position="539"/>
        <end position="574"/>
    </location>
</feature>
<evidence type="ECO:0000256" key="2">
    <source>
        <dbReference type="ARBA" id="ARBA00022490"/>
    </source>
</evidence>
<dbReference type="PANTHER" id="PTHR12537:SF12">
    <property type="entry name" value="MATERNAL PROTEIN PUMILIO"/>
    <property type="match status" value="1"/>
</dbReference>
<evidence type="ECO:0000256" key="6">
    <source>
        <dbReference type="ARBA" id="ARBA00060736"/>
    </source>
</evidence>
<evidence type="ECO:0000313" key="11">
    <source>
        <dbReference type="EMBL" id="KAF2243231.1"/>
    </source>
</evidence>
<feature type="domain" description="PUM-HD" evidence="10">
    <location>
        <begin position="517"/>
        <end position="859"/>
    </location>
</feature>
<dbReference type="RefSeq" id="XP_033678235.1">
    <property type="nucleotide sequence ID" value="XM_033819432.1"/>
</dbReference>
<feature type="compositionally biased region" description="Polar residues" evidence="9">
    <location>
        <begin position="125"/>
        <end position="139"/>
    </location>
</feature>
<evidence type="ECO:0000256" key="5">
    <source>
        <dbReference type="ARBA" id="ARBA00024893"/>
    </source>
</evidence>
<feature type="repeat" description="Pumilio" evidence="8">
    <location>
        <begin position="575"/>
        <end position="610"/>
    </location>
</feature>
<keyword evidence="4" id="KW-0694">RNA-binding</keyword>
<feature type="repeat" description="Pumilio" evidence="8">
    <location>
        <begin position="611"/>
        <end position="646"/>
    </location>
</feature>
<keyword evidence="12" id="KW-1185">Reference proteome</keyword>
<dbReference type="PANTHER" id="PTHR12537">
    <property type="entry name" value="RNA BINDING PROTEIN PUMILIO-RELATED"/>
    <property type="match status" value="1"/>
</dbReference>
<feature type="repeat" description="Pumilio" evidence="8">
    <location>
        <begin position="719"/>
        <end position="754"/>
    </location>
</feature>
<dbReference type="SUPFAM" id="SSF48371">
    <property type="entry name" value="ARM repeat"/>
    <property type="match status" value="1"/>
</dbReference>
<feature type="compositionally biased region" description="Polar residues" evidence="9">
    <location>
        <begin position="78"/>
        <end position="87"/>
    </location>
</feature>
<dbReference type="PROSITE" id="PS50303">
    <property type="entry name" value="PUM_HD"/>
    <property type="match status" value="1"/>
</dbReference>
<comment type="similarity">
    <text evidence="6">Belongs to the PUF3 family.</text>
</comment>
<dbReference type="GO" id="GO:0000288">
    <property type="term" value="P:nuclear-transcribed mRNA catabolic process, deadenylation-dependent decay"/>
    <property type="evidence" value="ECO:0007669"/>
    <property type="project" value="TreeGrafter"/>
</dbReference>
<evidence type="ECO:0000313" key="12">
    <source>
        <dbReference type="Proteomes" id="UP000800094"/>
    </source>
</evidence>
<evidence type="ECO:0000256" key="4">
    <source>
        <dbReference type="ARBA" id="ARBA00022884"/>
    </source>
</evidence>
<dbReference type="InterPro" id="IPR016024">
    <property type="entry name" value="ARM-type_fold"/>
</dbReference>
<dbReference type="AlphaFoldDB" id="A0A6A6HYT9"/>
<evidence type="ECO:0000256" key="9">
    <source>
        <dbReference type="SAM" id="MobiDB-lite"/>
    </source>
</evidence>
<evidence type="ECO:0000259" key="10">
    <source>
        <dbReference type="PROSITE" id="PS50303"/>
    </source>
</evidence>
<dbReference type="CDD" id="cd07920">
    <property type="entry name" value="Pumilio"/>
    <property type="match status" value="1"/>
</dbReference>
<dbReference type="PROSITE" id="PS50302">
    <property type="entry name" value="PUM"/>
    <property type="match status" value="7"/>
</dbReference>
<evidence type="ECO:0000256" key="3">
    <source>
        <dbReference type="ARBA" id="ARBA00022737"/>
    </source>
</evidence>
<feature type="compositionally biased region" description="Low complexity" evidence="9">
    <location>
        <begin position="225"/>
        <end position="241"/>
    </location>
</feature>
<proteinExistence type="inferred from homology"/>
<reference evidence="11" key="1">
    <citation type="journal article" date="2020" name="Stud. Mycol.">
        <title>101 Dothideomycetes genomes: a test case for predicting lifestyles and emergence of pathogens.</title>
        <authorList>
            <person name="Haridas S."/>
            <person name="Albert R."/>
            <person name="Binder M."/>
            <person name="Bloem J."/>
            <person name="Labutti K."/>
            <person name="Salamov A."/>
            <person name="Andreopoulos B."/>
            <person name="Baker S."/>
            <person name="Barry K."/>
            <person name="Bills G."/>
            <person name="Bluhm B."/>
            <person name="Cannon C."/>
            <person name="Castanera R."/>
            <person name="Culley D."/>
            <person name="Daum C."/>
            <person name="Ezra D."/>
            <person name="Gonzalez J."/>
            <person name="Henrissat B."/>
            <person name="Kuo A."/>
            <person name="Liang C."/>
            <person name="Lipzen A."/>
            <person name="Lutzoni F."/>
            <person name="Magnuson J."/>
            <person name="Mondo S."/>
            <person name="Nolan M."/>
            <person name="Ohm R."/>
            <person name="Pangilinan J."/>
            <person name="Park H.-J."/>
            <person name="Ramirez L."/>
            <person name="Alfaro M."/>
            <person name="Sun H."/>
            <person name="Tritt A."/>
            <person name="Yoshinaga Y."/>
            <person name="Zwiers L.-H."/>
            <person name="Turgeon B."/>
            <person name="Goodwin S."/>
            <person name="Spatafora J."/>
            <person name="Crous P."/>
            <person name="Grigoriev I."/>
        </authorList>
    </citation>
    <scope>NUCLEOTIDE SEQUENCE</scope>
    <source>
        <strain evidence="11">CBS 122368</strain>
    </source>
</reference>
<dbReference type="EMBL" id="ML987205">
    <property type="protein sequence ID" value="KAF2243231.1"/>
    <property type="molecule type" value="Genomic_DNA"/>
</dbReference>
<gene>
    <name evidence="11" type="ORF">BU26DRAFT_113604</name>
</gene>
<evidence type="ECO:0000256" key="7">
    <source>
        <dbReference type="ARBA" id="ARBA00081811"/>
    </source>
</evidence>
<dbReference type="Proteomes" id="UP000800094">
    <property type="component" value="Unassembled WGS sequence"/>
</dbReference>
<protein>
    <recommendedName>
        <fullName evidence="7">Pumilio homology domain family member 3</fullName>
    </recommendedName>
</protein>
<dbReference type="InterPro" id="IPR011989">
    <property type="entry name" value="ARM-like"/>
</dbReference>
<keyword evidence="3" id="KW-0677">Repeat</keyword>